<keyword evidence="12" id="KW-1133">Transmembrane helix</keyword>
<reference evidence="19 20" key="1">
    <citation type="journal article" date="2008" name="Nature">
        <title>The genome of the choanoflagellate Monosiga brevicollis and the origin of metazoans.</title>
        <authorList>
            <consortium name="JGI Sequencing"/>
            <person name="King N."/>
            <person name="Westbrook M.J."/>
            <person name="Young S.L."/>
            <person name="Kuo A."/>
            <person name="Abedin M."/>
            <person name="Chapman J."/>
            <person name="Fairclough S."/>
            <person name="Hellsten U."/>
            <person name="Isogai Y."/>
            <person name="Letunic I."/>
            <person name="Marr M."/>
            <person name="Pincus D."/>
            <person name="Putnam N."/>
            <person name="Rokas A."/>
            <person name="Wright K.J."/>
            <person name="Zuzow R."/>
            <person name="Dirks W."/>
            <person name="Good M."/>
            <person name="Goodstein D."/>
            <person name="Lemons D."/>
            <person name="Li W."/>
            <person name="Lyons J.B."/>
            <person name="Morris A."/>
            <person name="Nichols S."/>
            <person name="Richter D.J."/>
            <person name="Salamov A."/>
            <person name="Bork P."/>
            <person name="Lim W.A."/>
            <person name="Manning G."/>
            <person name="Miller W.T."/>
            <person name="McGinnis W."/>
            <person name="Shapiro H."/>
            <person name="Tjian R."/>
            <person name="Grigoriev I.V."/>
            <person name="Rokhsar D."/>
        </authorList>
    </citation>
    <scope>NUCLEOTIDE SEQUENCE [LARGE SCALE GENOMIC DNA]</scope>
    <source>
        <strain evidence="20">MX1 / ATCC 50154</strain>
    </source>
</reference>
<evidence type="ECO:0000256" key="11">
    <source>
        <dbReference type="ARBA" id="ARBA00022919"/>
    </source>
</evidence>
<dbReference type="InterPro" id="IPR001917">
    <property type="entry name" value="Aminotrans_II_pyridoxalP_BS"/>
</dbReference>
<evidence type="ECO:0000256" key="12">
    <source>
        <dbReference type="ARBA" id="ARBA00022989"/>
    </source>
</evidence>
<dbReference type="GO" id="GO:0005789">
    <property type="term" value="C:endoplasmic reticulum membrane"/>
    <property type="evidence" value="ECO:0007669"/>
    <property type="project" value="UniProtKB-SubCell"/>
</dbReference>
<dbReference type="SUPFAM" id="SSF53383">
    <property type="entry name" value="PLP-dependent transferases"/>
    <property type="match status" value="1"/>
</dbReference>
<dbReference type="GO" id="GO:0030170">
    <property type="term" value="F:pyridoxal phosphate binding"/>
    <property type="evidence" value="ECO:0007669"/>
    <property type="project" value="InterPro"/>
</dbReference>
<accession>A9UUR1</accession>
<dbReference type="InterPro" id="IPR015424">
    <property type="entry name" value="PyrdxlP-dep_Trfase"/>
</dbReference>
<keyword evidence="7" id="KW-0808">Transferase</keyword>
<evidence type="ECO:0000256" key="16">
    <source>
        <dbReference type="ARBA" id="ARBA00048528"/>
    </source>
</evidence>
<dbReference type="EMBL" id="CH991546">
    <property type="protein sequence ID" value="EDQ90948.1"/>
    <property type="molecule type" value="Genomic_DNA"/>
</dbReference>
<dbReference type="InterPro" id="IPR015422">
    <property type="entry name" value="PyrdxlP-dep_Trfase_small"/>
</dbReference>
<gene>
    <name evidence="19" type="ORF">MONBRDRAFT_20161</name>
</gene>
<evidence type="ECO:0000256" key="6">
    <source>
        <dbReference type="ARBA" id="ARBA00013220"/>
    </source>
</evidence>
<evidence type="ECO:0000256" key="1">
    <source>
        <dbReference type="ARBA" id="ARBA00001933"/>
    </source>
</evidence>
<keyword evidence="14" id="KW-0472">Membrane</keyword>
<feature type="domain" description="Aminotransferase class I/classII large" evidence="18">
    <location>
        <begin position="129"/>
        <end position="487"/>
    </location>
</feature>
<evidence type="ECO:0000256" key="4">
    <source>
        <dbReference type="ARBA" id="ARBA00004991"/>
    </source>
</evidence>
<keyword evidence="11" id="KW-0746">Sphingolipid metabolism</keyword>
<keyword evidence="13" id="KW-0443">Lipid metabolism</keyword>
<dbReference type="GO" id="GO:0046513">
    <property type="term" value="P:ceramide biosynthetic process"/>
    <property type="evidence" value="ECO:0000318"/>
    <property type="project" value="GO_Central"/>
</dbReference>
<organism evidence="19 20">
    <name type="scientific">Monosiga brevicollis</name>
    <name type="common">Choanoflagellate</name>
    <dbReference type="NCBI Taxonomy" id="81824"/>
    <lineage>
        <taxon>Eukaryota</taxon>
        <taxon>Choanoflagellata</taxon>
        <taxon>Craspedida</taxon>
        <taxon>Salpingoecidae</taxon>
        <taxon>Monosiga</taxon>
    </lineage>
</organism>
<dbReference type="Gene3D" id="3.90.1150.10">
    <property type="entry name" value="Aspartate Aminotransferase, domain 1"/>
    <property type="match status" value="1"/>
</dbReference>
<keyword evidence="20" id="KW-1185">Reference proteome</keyword>
<dbReference type="eggNOG" id="KOG1357">
    <property type="taxonomic scope" value="Eukaryota"/>
</dbReference>
<comment type="similarity">
    <text evidence="5 17">Belongs to the class-II pyridoxal-phosphate-dependent aminotransferase family.</text>
</comment>
<dbReference type="FunCoup" id="A9UUR1">
    <property type="interactions" value="421"/>
</dbReference>
<comment type="subcellular location">
    <subcellularLocation>
        <location evidence="2">Endoplasmic reticulum membrane</location>
        <topology evidence="2">Single-pass membrane protein</topology>
    </subcellularLocation>
</comment>
<keyword evidence="15" id="KW-0012">Acyltransferase</keyword>
<evidence type="ECO:0000256" key="10">
    <source>
        <dbReference type="ARBA" id="ARBA00022898"/>
    </source>
</evidence>
<dbReference type="EC" id="2.3.1.50" evidence="6"/>
<dbReference type="Gene3D" id="3.40.640.10">
    <property type="entry name" value="Type I PLP-dependent aspartate aminotransferase-like (Major domain)"/>
    <property type="match status" value="1"/>
</dbReference>
<evidence type="ECO:0000256" key="2">
    <source>
        <dbReference type="ARBA" id="ARBA00004389"/>
    </source>
</evidence>
<evidence type="ECO:0000256" key="7">
    <source>
        <dbReference type="ARBA" id="ARBA00022679"/>
    </source>
</evidence>
<dbReference type="InParanoid" id="A9UUR1"/>
<dbReference type="GeneID" id="5889519"/>
<dbReference type="FunFam" id="3.40.640.10:FF:000047">
    <property type="entry name" value="serine palmitoyltransferase 2 isoform X1"/>
    <property type="match status" value="1"/>
</dbReference>
<evidence type="ECO:0000256" key="8">
    <source>
        <dbReference type="ARBA" id="ARBA00022692"/>
    </source>
</evidence>
<dbReference type="CDD" id="cd06454">
    <property type="entry name" value="KBL_like"/>
    <property type="match status" value="1"/>
</dbReference>
<evidence type="ECO:0000256" key="5">
    <source>
        <dbReference type="ARBA" id="ARBA00008392"/>
    </source>
</evidence>
<dbReference type="RefSeq" id="XP_001744245.1">
    <property type="nucleotide sequence ID" value="XM_001744193.1"/>
</dbReference>
<dbReference type="GO" id="GO:0046512">
    <property type="term" value="P:sphingosine biosynthetic process"/>
    <property type="evidence" value="ECO:0000318"/>
    <property type="project" value="GO_Central"/>
</dbReference>
<evidence type="ECO:0000256" key="17">
    <source>
        <dbReference type="RuleBase" id="RU003693"/>
    </source>
</evidence>
<dbReference type="PANTHER" id="PTHR13693:SF3">
    <property type="entry name" value="LD36009P"/>
    <property type="match status" value="1"/>
</dbReference>
<evidence type="ECO:0000259" key="18">
    <source>
        <dbReference type="Pfam" id="PF00155"/>
    </source>
</evidence>
<evidence type="ECO:0000256" key="9">
    <source>
        <dbReference type="ARBA" id="ARBA00022824"/>
    </source>
</evidence>
<dbReference type="Proteomes" id="UP000001357">
    <property type="component" value="Unassembled WGS sequence"/>
</dbReference>
<evidence type="ECO:0000256" key="15">
    <source>
        <dbReference type="ARBA" id="ARBA00023315"/>
    </source>
</evidence>
<dbReference type="KEGG" id="mbr:MONBRDRAFT_20161"/>
<evidence type="ECO:0000313" key="19">
    <source>
        <dbReference type="EMBL" id="EDQ90948.1"/>
    </source>
</evidence>
<dbReference type="FunFam" id="3.90.1150.10:FF:000004">
    <property type="entry name" value="2-amino-3-ketobutyrate coenzyme A ligase"/>
    <property type="match status" value="1"/>
</dbReference>
<evidence type="ECO:0000256" key="3">
    <source>
        <dbReference type="ARBA" id="ARBA00004760"/>
    </source>
</evidence>
<dbReference type="STRING" id="81824.A9UUR1"/>
<dbReference type="PANTHER" id="PTHR13693">
    <property type="entry name" value="CLASS II AMINOTRANSFERASE/8-AMINO-7-OXONONANOATE SYNTHASE"/>
    <property type="match status" value="1"/>
</dbReference>
<keyword evidence="8" id="KW-0812">Transmembrane</keyword>
<name>A9UUR1_MONBE</name>
<comment type="pathway">
    <text evidence="4">Sphingolipid metabolism.</text>
</comment>
<dbReference type="GO" id="GO:0004758">
    <property type="term" value="F:serine C-palmitoyltransferase activity"/>
    <property type="evidence" value="ECO:0000318"/>
    <property type="project" value="GO_Central"/>
</dbReference>
<dbReference type="Pfam" id="PF00155">
    <property type="entry name" value="Aminotran_1_2"/>
    <property type="match status" value="1"/>
</dbReference>
<comment type="catalytic activity">
    <reaction evidence="16">
        <text>L-serine + hexadecanoyl-CoA + H(+) = 3-oxosphinganine + CO2 + CoA</text>
        <dbReference type="Rhea" id="RHEA:14761"/>
        <dbReference type="ChEBI" id="CHEBI:15378"/>
        <dbReference type="ChEBI" id="CHEBI:16526"/>
        <dbReference type="ChEBI" id="CHEBI:33384"/>
        <dbReference type="ChEBI" id="CHEBI:57287"/>
        <dbReference type="ChEBI" id="CHEBI:57379"/>
        <dbReference type="ChEBI" id="CHEBI:58299"/>
        <dbReference type="EC" id="2.3.1.50"/>
    </reaction>
</comment>
<evidence type="ECO:0000313" key="20">
    <source>
        <dbReference type="Proteomes" id="UP000001357"/>
    </source>
</evidence>
<dbReference type="GO" id="GO:0017059">
    <property type="term" value="C:serine palmitoyltransferase complex"/>
    <property type="evidence" value="ECO:0000318"/>
    <property type="project" value="GO_Central"/>
</dbReference>
<proteinExistence type="inferred from homology"/>
<dbReference type="InterPro" id="IPR004839">
    <property type="entry name" value="Aminotransferase_I/II_large"/>
</dbReference>
<dbReference type="AlphaFoldDB" id="A9UUR1"/>
<sequence length="520" mass="57972">MTTTAQPEVETTQPKVVPLQEDFEETPLLVAFLTYLNYSLLFVFGHLRDFLRKHGIEKTKTAKELARMLHFPPLYRDFEAFYTRNLYTRIRDCWNLPICSVPGAEFDLVERRTNDYGWTFERTGEVNRYINLGSYNYLGFAENTGVCSRESIEAIHKYGVSCCSARTEFGTTRLHEEVDELVARFIGKEAAMTCGMGFATNSTNIPILVGKGGLIISDELNHASLVLGSRLTGAKIKVFRHNDMEHLEQILRQSIIEGQPRTHRPWKKIMIVVEGVYSMEGSLVNLPAVIALKKKYKAYLYLDEAHSIGALGKTGRGVVEHYGCDVKDVDIMMGTFTKSFGAAGGYIAADRVIIDALKNHSHSHTYAMAMAPAVAQQVLTSMKVIMGVTGGDDGHRRIQQLADNARYFRQACKKLGFIIYGNDASPIVPLLIFNPGKISALSREMRKRGICIVVVGYPATPIVESRARFCLSASHTREQLDQVLAALDELGDVLGLKYSRQHLNDGSMRIKGKSGKAKTA</sequence>
<evidence type="ECO:0000256" key="13">
    <source>
        <dbReference type="ARBA" id="ARBA00023098"/>
    </source>
</evidence>
<evidence type="ECO:0000256" key="14">
    <source>
        <dbReference type="ARBA" id="ARBA00023136"/>
    </source>
</evidence>
<keyword evidence="10 17" id="KW-0663">Pyridoxal phosphate</keyword>
<keyword evidence="9" id="KW-0256">Endoplasmic reticulum</keyword>
<dbReference type="PROSITE" id="PS00599">
    <property type="entry name" value="AA_TRANSFER_CLASS_2"/>
    <property type="match status" value="1"/>
</dbReference>
<comment type="cofactor">
    <cofactor evidence="1 17">
        <name>pyridoxal 5'-phosphate</name>
        <dbReference type="ChEBI" id="CHEBI:597326"/>
    </cofactor>
</comment>
<dbReference type="OMA" id="QPRANGC"/>
<protein>
    <recommendedName>
        <fullName evidence="6">serine C-palmitoyltransferase</fullName>
        <ecNumber evidence="6">2.3.1.50</ecNumber>
    </recommendedName>
</protein>
<dbReference type="InterPro" id="IPR015421">
    <property type="entry name" value="PyrdxlP-dep_Trfase_major"/>
</dbReference>
<dbReference type="InterPro" id="IPR050087">
    <property type="entry name" value="AON_synthase_class-II"/>
</dbReference>
<comment type="pathway">
    <text evidence="3">Lipid metabolism; sphingolipid metabolism.</text>
</comment>